<keyword evidence="12" id="KW-1185">Reference proteome</keyword>
<dbReference type="RefSeq" id="WP_123637711.1">
    <property type="nucleotide sequence ID" value="NZ_RJUK01000001.1"/>
</dbReference>
<name>A0A3N1P760_9GAMM</name>
<dbReference type="PANTHER" id="PTHR47320:SF1">
    <property type="entry name" value="BIFUNCTIONAL URIDYLYLTRANSFERASE_URIDYLYL-REMOVING ENZYME"/>
    <property type="match status" value="1"/>
</dbReference>
<evidence type="ECO:0000256" key="7">
    <source>
        <dbReference type="ARBA" id="ARBA00047968"/>
    </source>
</evidence>
<evidence type="ECO:0000259" key="9">
    <source>
        <dbReference type="PROSITE" id="PS51671"/>
    </source>
</evidence>
<protein>
    <recommendedName>
        <fullName evidence="8">Bifunctional uridylyltransferase/uridylyl-removing enzyme</fullName>
        <shortName evidence="8">UTase/UR</shortName>
    </recommendedName>
    <alternativeName>
        <fullName evidence="8">Bifunctional [protein-PII] modification enzyme</fullName>
    </alternativeName>
    <alternativeName>
        <fullName evidence="8">Bifunctional nitrogen sensor protein</fullName>
    </alternativeName>
    <domain>
        <recommendedName>
            <fullName evidence="8">[Protein-PII] uridylyltransferase</fullName>
            <shortName evidence="8">PII uridylyltransferase</shortName>
            <shortName evidence="8">UTase</shortName>
            <ecNumber evidence="8">2.7.7.59</ecNumber>
        </recommendedName>
    </domain>
    <domain>
        <recommendedName>
            <fullName evidence="8">[Protein-PII]-UMP uridylyl-removing enzyme</fullName>
            <shortName evidence="8">UR</shortName>
            <ecNumber evidence="8">3.1.4.-</ecNumber>
        </recommendedName>
    </domain>
</protein>
<keyword evidence="1 8" id="KW-0808">Transferase</keyword>
<evidence type="ECO:0000256" key="8">
    <source>
        <dbReference type="HAMAP-Rule" id="MF_00277"/>
    </source>
</evidence>
<sequence>MDTAALPYFERPLFFFDQARFRRALAEQPVITVFKDAITAANRQFDARFREGEDIRALVHERALFVDCMLHYAWHRNRWPLGISLEAVGGYGRCELHPHSDIDLLVLTGNDNIRDRCQEQIEQLLTFLWDIGLEIGHSVRSLEECVGYARNDITVATNLMESRTLVGDSSLRIQLMQETAPDQLWPADDFFRAKWQEQIQRHQKYNDTEYNLEPNIKNAPGGLRDIQMIGWVAKRFFQVRTLKQLEGKGFFTEEEFSLLQSGEEFLWRVRYGLHLIAGRAEERLLFDHQRELAAMFGYRDNSESLAVEQFMHRYYRLVMSLRELNDVLLQFLHEVILQKGVNKNVTALNERFQLRDHYIEAAHIYVFEETPSALLEIFVLMAKHPEIQGVRASTIRLIRESRHLIDDDYRRNPTNTQLFLELFHHPEGLVEQLKRMSRYGILGLYLPEFGLVTGQMQHDLFHIYTVDAHTLKVMQNMCDFWAPDAKDEFPIAAHVIKRLPKPELLYIAGLYHDIAKGRGGDHSTLGAVDAEDFCQRHGLSPRETRLICWLVEQHLLMSAVAQKQDISDPDVIHDFALRVGDQQRLDYLYTLTVADINGTNKELWNTWRASLMRQLYMETKRALRRGLENNIDKHELIEETQQSALRKLERKGISADTAWQLWSDMGEEYFMRETALDIAWHSEAMIQHTDDTPLILIKKTTNRELEGATQIFVRSKGRKNVFAAVATALDQLNLNIQDARIYNSNSGYTVDTFFVLNQDGEPLGDDPKVLKRIQDALLDELRLVDDYSEVISRRTPRRLKHFTMPTRTSLSNDMISGYTVLEVISPDRPGLLACIGRVFLQFDILLQNAKIATLGERVEDVFFITDNEGEPLSDPALCEALQREICEQLDKRATKSSASVVNF</sequence>
<dbReference type="PROSITE" id="PS51671">
    <property type="entry name" value="ACT"/>
    <property type="match status" value="2"/>
</dbReference>
<feature type="domain" description="ACT" evidence="9">
    <location>
        <begin position="710"/>
        <end position="792"/>
    </location>
</feature>
<dbReference type="PANTHER" id="PTHR47320">
    <property type="entry name" value="BIFUNCTIONAL URIDYLYLTRANSFERASE/URIDYLYL-REMOVING ENZYME"/>
    <property type="match status" value="1"/>
</dbReference>
<reference evidence="11 12" key="1">
    <citation type="submission" date="2018-11" db="EMBL/GenBank/DDBJ databases">
        <title>Genomic Encyclopedia of Type Strains, Phase IV (KMG-IV): sequencing the most valuable type-strain genomes for metagenomic binning, comparative biology and taxonomic classification.</title>
        <authorList>
            <person name="Goeker M."/>
        </authorList>
    </citation>
    <scope>NUCLEOTIDE SEQUENCE [LARGE SCALE GENOMIC DNA]</scope>
    <source>
        <strain evidence="11 12">DSM 16974</strain>
    </source>
</reference>
<dbReference type="Gene3D" id="1.20.120.330">
    <property type="entry name" value="Nucleotidyltransferases domain 2"/>
    <property type="match status" value="1"/>
</dbReference>
<dbReference type="CDD" id="cd05401">
    <property type="entry name" value="NT_GlnE_GlnD_like"/>
    <property type="match status" value="1"/>
</dbReference>
<dbReference type="EC" id="2.7.7.59" evidence="8"/>
<evidence type="ECO:0000256" key="6">
    <source>
        <dbReference type="ARBA" id="ARBA00023268"/>
    </source>
</evidence>
<dbReference type="PROSITE" id="PS51831">
    <property type="entry name" value="HD"/>
    <property type="match status" value="1"/>
</dbReference>
<comment type="caution">
    <text evidence="11">The sequence shown here is derived from an EMBL/GenBank/DDBJ whole genome shotgun (WGS) entry which is preliminary data.</text>
</comment>
<comment type="function">
    <text evidence="8">Modifies, by uridylylation and deuridylylation, the PII regulatory proteins (GlnB and homologs), in response to the nitrogen status of the cell that GlnD senses through the glutamine level. Under low glutamine levels, catalyzes the conversion of the PII proteins and UTP to PII-UMP and PPi, while under higher glutamine levels, GlnD hydrolyzes PII-UMP to PII and UMP (deuridylylation). Thus, controls uridylylation state and activity of the PII proteins, and plays an important role in the regulation of nitrogen metabolism.</text>
</comment>
<dbReference type="InterPro" id="IPR010043">
    <property type="entry name" value="UTase/UR"/>
</dbReference>
<proteinExistence type="inferred from homology"/>
<dbReference type="CDD" id="cd00077">
    <property type="entry name" value="HDc"/>
    <property type="match status" value="1"/>
</dbReference>
<accession>A0A3N1P760</accession>
<comment type="similarity">
    <text evidence="8">Belongs to the GlnD family.</text>
</comment>
<dbReference type="NCBIfam" id="TIGR01693">
    <property type="entry name" value="UTase_glnD"/>
    <property type="match status" value="1"/>
</dbReference>
<evidence type="ECO:0000256" key="3">
    <source>
        <dbReference type="ARBA" id="ARBA00022737"/>
    </source>
</evidence>
<comment type="domain">
    <text evidence="8">Has four distinct domains: an N-terminal nucleotidyltransferase (NT) domain responsible for UTase activity, a central HD domain that encodes UR activity, and two C-terminal ACT domains that seem to have a role in glutamine sensing.</text>
</comment>
<dbReference type="NCBIfam" id="NF001366">
    <property type="entry name" value="PRK00275.1"/>
    <property type="match status" value="1"/>
</dbReference>
<feature type="region of interest" description="Uridylyltransferase" evidence="8">
    <location>
        <begin position="1"/>
        <end position="347"/>
    </location>
</feature>
<evidence type="ECO:0000256" key="1">
    <source>
        <dbReference type="ARBA" id="ARBA00022679"/>
    </source>
</evidence>
<dbReference type="InterPro" id="IPR043519">
    <property type="entry name" value="NT_sf"/>
</dbReference>
<evidence type="ECO:0000259" key="10">
    <source>
        <dbReference type="PROSITE" id="PS51831"/>
    </source>
</evidence>
<evidence type="ECO:0000313" key="11">
    <source>
        <dbReference type="EMBL" id="ROQ20586.1"/>
    </source>
</evidence>
<feature type="domain" description="ACT" evidence="9">
    <location>
        <begin position="820"/>
        <end position="899"/>
    </location>
</feature>
<dbReference type="InterPro" id="IPR002912">
    <property type="entry name" value="ACT_dom"/>
</dbReference>
<evidence type="ECO:0000256" key="2">
    <source>
        <dbReference type="ARBA" id="ARBA00022695"/>
    </source>
</evidence>
<dbReference type="Pfam" id="PF08335">
    <property type="entry name" value="GlnD_UR_UTase"/>
    <property type="match status" value="1"/>
</dbReference>
<dbReference type="Gene3D" id="1.10.3210.10">
    <property type="entry name" value="Hypothetical protein af1432"/>
    <property type="match status" value="1"/>
</dbReference>
<dbReference type="PIRSF" id="PIRSF006288">
    <property type="entry name" value="PII_uridyltransf"/>
    <property type="match status" value="1"/>
</dbReference>
<dbReference type="InterPro" id="IPR006674">
    <property type="entry name" value="HD_domain"/>
</dbReference>
<dbReference type="InterPro" id="IPR003607">
    <property type="entry name" value="HD/PDEase_dom"/>
</dbReference>
<dbReference type="SUPFAM" id="SSF55021">
    <property type="entry name" value="ACT-like"/>
    <property type="match status" value="2"/>
</dbReference>
<keyword evidence="4 8" id="KW-0378">Hydrolase</keyword>
<dbReference type="HAMAP" id="MF_00277">
    <property type="entry name" value="PII_uridylyl_transf"/>
    <property type="match status" value="1"/>
</dbReference>
<gene>
    <name evidence="8" type="primary">glnD</name>
    <name evidence="11" type="ORF">EDC38_1193</name>
</gene>
<dbReference type="SUPFAM" id="SSF109604">
    <property type="entry name" value="HD-domain/PDEase-like"/>
    <property type="match status" value="1"/>
</dbReference>
<keyword evidence="2 8" id="KW-0548">Nucleotidyltransferase</keyword>
<dbReference type="SMART" id="SM00471">
    <property type="entry name" value="HDc"/>
    <property type="match status" value="1"/>
</dbReference>
<dbReference type="FunFam" id="1.10.3090.10:FF:000005">
    <property type="entry name" value="Bifunctional uridylyltransferase/uridylyl-removing enzyme"/>
    <property type="match status" value="1"/>
</dbReference>
<dbReference type="EC" id="3.1.4.-" evidence="8"/>
<dbReference type="SUPFAM" id="SSF81593">
    <property type="entry name" value="Nucleotidyltransferase substrate binding subunit/domain"/>
    <property type="match status" value="1"/>
</dbReference>
<dbReference type="CDD" id="cd04900">
    <property type="entry name" value="ACT_UUR-like_1"/>
    <property type="match status" value="1"/>
</dbReference>
<keyword evidence="5 8" id="KW-0460">Magnesium</keyword>
<feature type="domain" description="HD" evidence="10">
    <location>
        <begin position="466"/>
        <end position="588"/>
    </location>
</feature>
<dbReference type="GO" id="GO:0008893">
    <property type="term" value="F:guanosine-3',5'-bis(diphosphate) 3'-diphosphatase activity"/>
    <property type="evidence" value="ECO:0007669"/>
    <property type="project" value="UniProtKB-EC"/>
</dbReference>
<comment type="catalytic activity">
    <reaction evidence="8">
        <text>[protein-PII]-L-tyrosine + UTP = [protein-PII]-uridylyl-L-tyrosine + diphosphate</text>
        <dbReference type="Rhea" id="RHEA:13673"/>
        <dbReference type="Rhea" id="RHEA-COMP:12147"/>
        <dbReference type="Rhea" id="RHEA-COMP:12148"/>
        <dbReference type="ChEBI" id="CHEBI:33019"/>
        <dbReference type="ChEBI" id="CHEBI:46398"/>
        <dbReference type="ChEBI" id="CHEBI:46858"/>
        <dbReference type="ChEBI" id="CHEBI:90602"/>
        <dbReference type="EC" id="2.7.7.59"/>
    </reaction>
</comment>
<dbReference type="AlphaFoldDB" id="A0A3N1P760"/>
<dbReference type="GO" id="GO:0008081">
    <property type="term" value="F:phosphoric diester hydrolase activity"/>
    <property type="evidence" value="ECO:0007669"/>
    <property type="project" value="UniProtKB-UniRule"/>
</dbReference>
<dbReference type="Pfam" id="PF01966">
    <property type="entry name" value="HD"/>
    <property type="match status" value="1"/>
</dbReference>
<evidence type="ECO:0000256" key="5">
    <source>
        <dbReference type="ARBA" id="ARBA00022842"/>
    </source>
</evidence>
<dbReference type="SUPFAM" id="SSF81301">
    <property type="entry name" value="Nucleotidyltransferase"/>
    <property type="match status" value="1"/>
</dbReference>
<dbReference type="InterPro" id="IPR013546">
    <property type="entry name" value="PII_UdlTrfase/GS_AdlTrfase"/>
</dbReference>
<comment type="activity regulation">
    <text evidence="8">Uridylyltransferase (UTase) activity is inhibited by glutamine, while glutamine activates uridylyl-removing (UR) activity.</text>
</comment>
<comment type="caution">
    <text evidence="8">Lacks conserved residue(s) required for the propagation of feature annotation.</text>
</comment>
<organism evidence="11 12">
    <name type="scientific">Marinimicrobium koreense</name>
    <dbReference type="NCBI Taxonomy" id="306545"/>
    <lineage>
        <taxon>Bacteria</taxon>
        <taxon>Pseudomonadati</taxon>
        <taxon>Pseudomonadota</taxon>
        <taxon>Gammaproteobacteria</taxon>
        <taxon>Cellvibrionales</taxon>
        <taxon>Cellvibrionaceae</taxon>
        <taxon>Marinimicrobium</taxon>
    </lineage>
</organism>
<dbReference type="GO" id="GO:0006808">
    <property type="term" value="P:regulation of nitrogen utilization"/>
    <property type="evidence" value="ECO:0007669"/>
    <property type="project" value="UniProtKB-UniRule"/>
</dbReference>
<evidence type="ECO:0000256" key="4">
    <source>
        <dbReference type="ARBA" id="ARBA00022801"/>
    </source>
</evidence>
<dbReference type="GO" id="GO:0008773">
    <property type="term" value="F:[protein-PII] uridylyltransferase activity"/>
    <property type="evidence" value="ECO:0007669"/>
    <property type="project" value="UniProtKB-UniRule"/>
</dbReference>
<dbReference type="InterPro" id="IPR045865">
    <property type="entry name" value="ACT-like_dom_sf"/>
</dbReference>
<evidence type="ECO:0000313" key="12">
    <source>
        <dbReference type="Proteomes" id="UP000273643"/>
    </source>
</evidence>
<keyword evidence="3" id="KW-0677">Repeat</keyword>
<keyword evidence="6 8" id="KW-0511">Multifunctional enzyme</keyword>
<dbReference type="EMBL" id="RJUK01000001">
    <property type="protein sequence ID" value="ROQ20586.1"/>
    <property type="molecule type" value="Genomic_DNA"/>
</dbReference>
<dbReference type="Proteomes" id="UP000273643">
    <property type="component" value="Unassembled WGS sequence"/>
</dbReference>
<dbReference type="CDD" id="cd04899">
    <property type="entry name" value="ACT_ACR-UUR-like_2"/>
    <property type="match status" value="1"/>
</dbReference>
<comment type="cofactor">
    <cofactor evidence="8">
        <name>Mg(2+)</name>
        <dbReference type="ChEBI" id="CHEBI:18420"/>
    </cofactor>
</comment>
<comment type="catalytic activity">
    <reaction evidence="7">
        <text>guanosine 3',5'-bis(diphosphate) + H2O = GDP + diphosphate + H(+)</text>
        <dbReference type="Rhea" id="RHEA:14253"/>
        <dbReference type="ChEBI" id="CHEBI:15377"/>
        <dbReference type="ChEBI" id="CHEBI:15378"/>
        <dbReference type="ChEBI" id="CHEBI:33019"/>
        <dbReference type="ChEBI" id="CHEBI:58189"/>
        <dbReference type="ChEBI" id="CHEBI:77828"/>
        <dbReference type="EC" id="3.1.7.2"/>
    </reaction>
</comment>
<dbReference type="OrthoDB" id="9758038at2"/>
<comment type="catalytic activity">
    <reaction evidence="8">
        <text>[protein-PII]-uridylyl-L-tyrosine + H2O = [protein-PII]-L-tyrosine + UMP + H(+)</text>
        <dbReference type="Rhea" id="RHEA:48600"/>
        <dbReference type="Rhea" id="RHEA-COMP:12147"/>
        <dbReference type="Rhea" id="RHEA-COMP:12148"/>
        <dbReference type="ChEBI" id="CHEBI:15377"/>
        <dbReference type="ChEBI" id="CHEBI:15378"/>
        <dbReference type="ChEBI" id="CHEBI:46858"/>
        <dbReference type="ChEBI" id="CHEBI:57865"/>
        <dbReference type="ChEBI" id="CHEBI:90602"/>
    </reaction>
</comment>